<gene>
    <name evidence="2" type="ORF">JCM16774_1287</name>
</gene>
<dbReference type="AlphaFoldDB" id="A0A510JDQ0"/>
<dbReference type="KEGG" id="lgo:JCM16774_1287"/>
<dbReference type="EMBL" id="AP019822">
    <property type="protein sequence ID" value="BBM36355.1"/>
    <property type="molecule type" value="Genomic_DNA"/>
</dbReference>
<feature type="transmembrane region" description="Helical" evidence="1">
    <location>
        <begin position="75"/>
        <end position="98"/>
    </location>
</feature>
<keyword evidence="1" id="KW-0812">Transmembrane</keyword>
<reference evidence="2 3" key="1">
    <citation type="submission" date="2019-07" db="EMBL/GenBank/DDBJ databases">
        <title>Complete Genome Sequence of Leptotrichia goodfellowii Strain JCM 16774.</title>
        <authorList>
            <person name="Watanabe S."/>
            <person name="Cui L."/>
        </authorList>
    </citation>
    <scope>NUCLEOTIDE SEQUENCE [LARGE SCALE GENOMIC DNA]</scope>
    <source>
        <strain evidence="2 3">JCM16774</strain>
    </source>
</reference>
<dbReference type="STRING" id="714315.GCA_000516535_01296"/>
<proteinExistence type="predicted"/>
<dbReference type="Proteomes" id="UP000321606">
    <property type="component" value="Chromosome"/>
</dbReference>
<evidence type="ECO:0000313" key="2">
    <source>
        <dbReference type="EMBL" id="BBM36355.1"/>
    </source>
</evidence>
<feature type="transmembrane region" description="Helical" evidence="1">
    <location>
        <begin position="110"/>
        <end position="132"/>
    </location>
</feature>
<accession>A0A510JDQ0</accession>
<sequence length="133" mass="15891">MLITIFSFLSILMIFVRLYSMNSVFSITREKNKFSERITVFVLIFEILTIGFFVFFSSFRYLLPPALLFLRTRQFHYLIFENLSVGLIVYVLIDFFLLSTFYPLNHILKFFNRTVLTFVFLLNILLGAMMFMI</sequence>
<protein>
    <submittedName>
        <fullName evidence="2">Uncharacterized protein</fullName>
    </submittedName>
</protein>
<evidence type="ECO:0000256" key="1">
    <source>
        <dbReference type="SAM" id="Phobius"/>
    </source>
</evidence>
<dbReference type="OrthoDB" id="82313at2"/>
<organism evidence="2 3">
    <name type="scientific">Pseudoleptotrichia goodfellowii</name>
    <dbReference type="NCBI Taxonomy" id="157692"/>
    <lineage>
        <taxon>Bacteria</taxon>
        <taxon>Fusobacteriati</taxon>
        <taxon>Fusobacteriota</taxon>
        <taxon>Fusobacteriia</taxon>
        <taxon>Fusobacteriales</taxon>
        <taxon>Leptotrichiaceae</taxon>
        <taxon>Pseudoleptotrichia</taxon>
    </lineage>
</organism>
<keyword evidence="1" id="KW-0472">Membrane</keyword>
<feature type="transmembrane region" description="Helical" evidence="1">
    <location>
        <begin position="6"/>
        <end position="28"/>
    </location>
</feature>
<dbReference type="RefSeq" id="WP_026737684.1">
    <property type="nucleotide sequence ID" value="NZ_AP019822.1"/>
</dbReference>
<name>A0A510JDQ0_9FUSO</name>
<keyword evidence="1" id="KW-1133">Transmembrane helix</keyword>
<feature type="transmembrane region" description="Helical" evidence="1">
    <location>
        <begin position="40"/>
        <end position="63"/>
    </location>
</feature>
<evidence type="ECO:0000313" key="3">
    <source>
        <dbReference type="Proteomes" id="UP000321606"/>
    </source>
</evidence>